<dbReference type="GO" id="GO:0006430">
    <property type="term" value="P:lysyl-tRNA aminoacylation"/>
    <property type="evidence" value="ECO:0007669"/>
    <property type="project" value="UniProtKB-UniRule"/>
</dbReference>
<dbReference type="Pfam" id="PF00152">
    <property type="entry name" value="tRNA-synt_2"/>
    <property type="match status" value="1"/>
</dbReference>
<dbReference type="EC" id="6.1.1.6" evidence="7"/>
<comment type="caution">
    <text evidence="7">Lacks conserved residue(s) required for the propagation of feature annotation.</text>
</comment>
<evidence type="ECO:0000259" key="9">
    <source>
        <dbReference type="PROSITE" id="PS50862"/>
    </source>
</evidence>
<dbReference type="SUPFAM" id="SSF50249">
    <property type="entry name" value="Nucleic acid-binding proteins"/>
    <property type="match status" value="1"/>
</dbReference>
<evidence type="ECO:0000313" key="11">
    <source>
        <dbReference type="Proteomes" id="UP000176571"/>
    </source>
</evidence>
<evidence type="ECO:0000256" key="4">
    <source>
        <dbReference type="ARBA" id="ARBA00022840"/>
    </source>
</evidence>
<keyword evidence="3 7" id="KW-0547">Nucleotide-binding</keyword>
<keyword evidence="1 7" id="KW-0436">Ligase</keyword>
<comment type="subcellular location">
    <subcellularLocation>
        <location evidence="7">Cytoplasm</location>
    </subcellularLocation>
</comment>
<dbReference type="PRINTS" id="PR00982">
    <property type="entry name" value="TRNASYNTHLYS"/>
</dbReference>
<dbReference type="HAMAP" id="MF_00252">
    <property type="entry name" value="Lys_tRNA_synth_class2"/>
    <property type="match status" value="1"/>
</dbReference>
<name>A0A1G1Z8I5_9BACT</name>
<gene>
    <name evidence="7" type="primary">lysS</name>
    <name evidence="10" type="ORF">A3F99_01870</name>
</gene>
<dbReference type="PANTHER" id="PTHR42918:SF15">
    <property type="entry name" value="LYSINE--TRNA LIGASE, CHLOROPLASTIC_MITOCHONDRIAL"/>
    <property type="match status" value="1"/>
</dbReference>
<keyword evidence="7" id="KW-0648">Protein biosynthesis</keyword>
<dbReference type="SUPFAM" id="SSF55681">
    <property type="entry name" value="Class II aaRS and biotin synthetases"/>
    <property type="match status" value="1"/>
</dbReference>
<dbReference type="InterPro" id="IPR012340">
    <property type="entry name" value="NA-bd_OB-fold"/>
</dbReference>
<dbReference type="InterPro" id="IPR045864">
    <property type="entry name" value="aa-tRNA-synth_II/BPL/LPL"/>
</dbReference>
<evidence type="ECO:0000256" key="8">
    <source>
        <dbReference type="RuleBase" id="RU000336"/>
    </source>
</evidence>
<evidence type="ECO:0000256" key="5">
    <source>
        <dbReference type="ARBA" id="ARBA00023146"/>
    </source>
</evidence>
<comment type="catalytic activity">
    <reaction evidence="6 7 8">
        <text>tRNA(Lys) + L-lysine + ATP = L-lysyl-tRNA(Lys) + AMP + diphosphate</text>
        <dbReference type="Rhea" id="RHEA:20792"/>
        <dbReference type="Rhea" id="RHEA-COMP:9696"/>
        <dbReference type="Rhea" id="RHEA-COMP:9697"/>
        <dbReference type="ChEBI" id="CHEBI:30616"/>
        <dbReference type="ChEBI" id="CHEBI:32551"/>
        <dbReference type="ChEBI" id="CHEBI:33019"/>
        <dbReference type="ChEBI" id="CHEBI:78442"/>
        <dbReference type="ChEBI" id="CHEBI:78529"/>
        <dbReference type="ChEBI" id="CHEBI:456215"/>
        <dbReference type="EC" id="6.1.1.6"/>
    </reaction>
</comment>
<evidence type="ECO:0000256" key="1">
    <source>
        <dbReference type="ARBA" id="ARBA00022598"/>
    </source>
</evidence>
<proteinExistence type="inferred from homology"/>
<dbReference type="Pfam" id="PF01336">
    <property type="entry name" value="tRNA_anti-codon"/>
    <property type="match status" value="1"/>
</dbReference>
<evidence type="ECO:0000313" key="10">
    <source>
        <dbReference type="EMBL" id="OGY60739.1"/>
    </source>
</evidence>
<keyword evidence="4 7" id="KW-0067">ATP-binding</keyword>
<evidence type="ECO:0000256" key="3">
    <source>
        <dbReference type="ARBA" id="ARBA00022741"/>
    </source>
</evidence>
<keyword evidence="2 7" id="KW-0479">Metal-binding</keyword>
<dbReference type="InterPro" id="IPR004365">
    <property type="entry name" value="NA-bd_OB_tRNA"/>
</dbReference>
<dbReference type="InterPro" id="IPR044136">
    <property type="entry name" value="Lys-tRNA-ligase_II_N"/>
</dbReference>
<organism evidence="10 11">
    <name type="scientific">Candidatus Colwellbacteria bacterium RIFCSPLOWO2_12_FULL_43_11</name>
    <dbReference type="NCBI Taxonomy" id="1797693"/>
    <lineage>
        <taxon>Bacteria</taxon>
        <taxon>Candidatus Colwelliibacteriota</taxon>
    </lineage>
</organism>
<accession>A0A1G1Z8I5</accession>
<dbReference type="GO" id="GO:0005524">
    <property type="term" value="F:ATP binding"/>
    <property type="evidence" value="ECO:0007669"/>
    <property type="project" value="UniProtKB-UniRule"/>
</dbReference>
<dbReference type="GO" id="GO:0000287">
    <property type="term" value="F:magnesium ion binding"/>
    <property type="evidence" value="ECO:0007669"/>
    <property type="project" value="UniProtKB-UniRule"/>
</dbReference>
<keyword evidence="7" id="KW-0963">Cytoplasm</keyword>
<comment type="cofactor">
    <cofactor evidence="7 8">
        <name>Mg(2+)</name>
        <dbReference type="ChEBI" id="CHEBI:18420"/>
    </cofactor>
    <text evidence="7 8">Binds 3 Mg(2+) ions per subunit.</text>
</comment>
<dbReference type="NCBIfam" id="TIGR00499">
    <property type="entry name" value="lysS_bact"/>
    <property type="match status" value="1"/>
</dbReference>
<dbReference type="PROSITE" id="PS50862">
    <property type="entry name" value="AA_TRNA_LIGASE_II"/>
    <property type="match status" value="1"/>
</dbReference>
<reference evidence="10 11" key="1">
    <citation type="journal article" date="2016" name="Nat. Commun.">
        <title>Thousands of microbial genomes shed light on interconnected biogeochemical processes in an aquifer system.</title>
        <authorList>
            <person name="Anantharaman K."/>
            <person name="Brown C.T."/>
            <person name="Hug L.A."/>
            <person name="Sharon I."/>
            <person name="Castelle C.J."/>
            <person name="Probst A.J."/>
            <person name="Thomas B.C."/>
            <person name="Singh A."/>
            <person name="Wilkins M.J."/>
            <person name="Karaoz U."/>
            <person name="Brodie E.L."/>
            <person name="Williams K.H."/>
            <person name="Hubbard S.S."/>
            <person name="Banfield J.F."/>
        </authorList>
    </citation>
    <scope>NUCLEOTIDE SEQUENCE [LARGE SCALE GENOMIC DNA]</scope>
</reference>
<sequence>MIDSLIEERKKKLKNIKDRGIDPYPAEAKRTHTIAEALDSFNKLSKAKKKVYLVGRIRGWRDQGGVIFGDLKDESGTIQLVFKKENLKTFYFWKNNLDLGDFVEVGGPLFKTKKGQESLEVISFKLLVKSLRPVPSEFYGLADVETKLRKRYLDLLSSEDVKAIFIKKSVFWQSFRRELINNGFLEVETPVLESIPGGADAEPFVTHHNALNEDFYLRIALEISLKKLMVGGYEKVFEIGRVFRNEGIDAEHLQDYTALEFYWAYVDYNDLMKFIERLYKLVIKGTVGTLTTNFKGQKINWGKKWPKVDYYSIFKEKIGLDLNKATDQELLDKALSMGLEPDRSLSRGRLVDLLFKKVRHTLVQPCFLINPPADIEPLAKRINSEPGKVARFQVVAGGTELGKGFSEANDPMDQRTRFEEQMKLRDQGDKEAQRLDEDFLEALEYGMPPTAGFGVSERLFAVLMDKPIRETVFFPSMRNK</sequence>
<evidence type="ECO:0000256" key="6">
    <source>
        <dbReference type="ARBA" id="ARBA00048573"/>
    </source>
</evidence>
<comment type="subunit">
    <text evidence="7">Homodimer.</text>
</comment>
<evidence type="ECO:0000256" key="7">
    <source>
        <dbReference type="HAMAP-Rule" id="MF_00252"/>
    </source>
</evidence>
<feature type="domain" description="Aminoacyl-transfer RNA synthetases class-II family profile" evidence="9">
    <location>
        <begin position="173"/>
        <end position="475"/>
    </location>
</feature>
<dbReference type="Gene3D" id="3.30.930.10">
    <property type="entry name" value="Bira Bifunctional Protein, Domain 2"/>
    <property type="match status" value="1"/>
</dbReference>
<dbReference type="STRING" id="1797693.A3F99_01870"/>
<dbReference type="InterPro" id="IPR004364">
    <property type="entry name" value="Aa-tRNA-synt_II"/>
</dbReference>
<evidence type="ECO:0000256" key="2">
    <source>
        <dbReference type="ARBA" id="ARBA00022723"/>
    </source>
</evidence>
<feature type="binding site" evidence="7">
    <location>
        <position position="400"/>
    </location>
    <ligand>
        <name>Mg(2+)</name>
        <dbReference type="ChEBI" id="CHEBI:18420"/>
        <label>2</label>
    </ligand>
</feature>
<dbReference type="PANTHER" id="PTHR42918">
    <property type="entry name" value="LYSYL-TRNA SYNTHETASE"/>
    <property type="match status" value="1"/>
</dbReference>
<dbReference type="AlphaFoldDB" id="A0A1G1Z8I5"/>
<keyword evidence="7 8" id="KW-0460">Magnesium</keyword>
<dbReference type="GO" id="GO:0000049">
    <property type="term" value="F:tRNA binding"/>
    <property type="evidence" value="ECO:0007669"/>
    <property type="project" value="TreeGrafter"/>
</dbReference>
<dbReference type="InterPro" id="IPR006195">
    <property type="entry name" value="aa-tRNA-synth_II"/>
</dbReference>
<dbReference type="GO" id="GO:0005829">
    <property type="term" value="C:cytosol"/>
    <property type="evidence" value="ECO:0007669"/>
    <property type="project" value="TreeGrafter"/>
</dbReference>
<dbReference type="NCBIfam" id="NF001756">
    <property type="entry name" value="PRK00484.1"/>
    <property type="match status" value="1"/>
</dbReference>
<comment type="similarity">
    <text evidence="7">Belongs to the class-II aminoacyl-tRNA synthetase family.</text>
</comment>
<dbReference type="EMBL" id="MHJB01000037">
    <property type="protein sequence ID" value="OGY60739.1"/>
    <property type="molecule type" value="Genomic_DNA"/>
</dbReference>
<dbReference type="Proteomes" id="UP000176571">
    <property type="component" value="Unassembled WGS sequence"/>
</dbReference>
<comment type="caution">
    <text evidence="10">The sequence shown here is derived from an EMBL/GenBank/DDBJ whole genome shotgun (WGS) entry which is preliminary data.</text>
</comment>
<protein>
    <recommendedName>
        <fullName evidence="7">Lysine--tRNA ligase</fullName>
        <ecNumber evidence="7">6.1.1.6</ecNumber>
    </recommendedName>
    <alternativeName>
        <fullName evidence="7">Lysyl-tRNA synthetase</fullName>
        <shortName evidence="7">LysRS</shortName>
    </alternativeName>
</protein>
<keyword evidence="5 7" id="KW-0030">Aminoacyl-tRNA synthetase</keyword>
<dbReference type="Gene3D" id="2.40.50.140">
    <property type="entry name" value="Nucleic acid-binding proteins"/>
    <property type="match status" value="1"/>
</dbReference>
<dbReference type="GO" id="GO:0004824">
    <property type="term" value="F:lysine-tRNA ligase activity"/>
    <property type="evidence" value="ECO:0007669"/>
    <property type="project" value="UniProtKB-UniRule"/>
</dbReference>
<feature type="binding site" evidence="7">
    <location>
        <position position="400"/>
    </location>
    <ligand>
        <name>Mg(2+)</name>
        <dbReference type="ChEBI" id="CHEBI:18420"/>
        <label>1</label>
    </ligand>
</feature>
<dbReference type="CDD" id="cd04322">
    <property type="entry name" value="LysRS_N"/>
    <property type="match status" value="1"/>
</dbReference>
<dbReference type="InterPro" id="IPR018149">
    <property type="entry name" value="Lys-tRNA-synth_II_C"/>
</dbReference>
<dbReference type="InterPro" id="IPR002313">
    <property type="entry name" value="Lys-tRNA-ligase_II"/>
</dbReference>